<accession>A0A4V6NDA7</accession>
<dbReference type="SMART" id="SM00530">
    <property type="entry name" value="HTH_XRE"/>
    <property type="match status" value="1"/>
</dbReference>
<proteinExistence type="predicted"/>
<dbReference type="EMBL" id="SMFX01000001">
    <property type="protein sequence ID" value="TCK17486.1"/>
    <property type="molecule type" value="Genomic_DNA"/>
</dbReference>
<dbReference type="GO" id="GO:0003700">
    <property type="term" value="F:DNA-binding transcription factor activity"/>
    <property type="evidence" value="ECO:0007669"/>
    <property type="project" value="TreeGrafter"/>
</dbReference>
<evidence type="ECO:0000256" key="2">
    <source>
        <dbReference type="ARBA" id="ARBA00023125"/>
    </source>
</evidence>
<keyword evidence="3" id="KW-0804">Transcription</keyword>
<dbReference type="InterPro" id="IPR001387">
    <property type="entry name" value="Cro/C1-type_HTH"/>
</dbReference>
<dbReference type="PANTHER" id="PTHR46797:SF23">
    <property type="entry name" value="HTH-TYPE TRANSCRIPTIONAL REGULATOR SUTR"/>
    <property type="match status" value="1"/>
</dbReference>
<comment type="caution">
    <text evidence="5">The sequence shown here is derived from an EMBL/GenBank/DDBJ whole genome shotgun (WGS) entry which is preliminary data.</text>
</comment>
<dbReference type="GO" id="GO:0003677">
    <property type="term" value="F:DNA binding"/>
    <property type="evidence" value="ECO:0007669"/>
    <property type="project" value="UniProtKB-KW"/>
</dbReference>
<evidence type="ECO:0000313" key="5">
    <source>
        <dbReference type="EMBL" id="TCK17486.1"/>
    </source>
</evidence>
<dbReference type="AlphaFoldDB" id="A0A4V6NDA7"/>
<dbReference type="PANTHER" id="PTHR46797">
    <property type="entry name" value="HTH-TYPE TRANSCRIPTIONAL REGULATOR"/>
    <property type="match status" value="1"/>
</dbReference>
<gene>
    <name evidence="5" type="ORF">DFR30_0716</name>
</gene>
<feature type="domain" description="HTH cro/C1-type" evidence="4">
    <location>
        <begin position="13"/>
        <end position="67"/>
    </location>
</feature>
<dbReference type="OrthoDB" id="9800901at2"/>
<dbReference type="GO" id="GO:0005829">
    <property type="term" value="C:cytosol"/>
    <property type="evidence" value="ECO:0007669"/>
    <property type="project" value="TreeGrafter"/>
</dbReference>
<sequence length="128" mass="14313">MKANARKRLAQRVRLMRTRRGWSQEVLAELSGLNRSYIGAVERAEHNIGLDNIERIAEALETGLPELLDSATPVAAIPPPPKAGTHTTAQSPVIVHRKIFLELLRQCGETHRELVLVYLERCGVTVRD</sequence>
<dbReference type="SUPFAM" id="SSF47413">
    <property type="entry name" value="lambda repressor-like DNA-binding domains"/>
    <property type="match status" value="1"/>
</dbReference>
<dbReference type="InterPro" id="IPR050807">
    <property type="entry name" value="TransReg_Diox_bact_type"/>
</dbReference>
<dbReference type="Gene3D" id="1.10.260.40">
    <property type="entry name" value="lambda repressor-like DNA-binding domains"/>
    <property type="match status" value="1"/>
</dbReference>
<keyword evidence="1" id="KW-0805">Transcription regulation</keyword>
<dbReference type="RefSeq" id="WP_132971360.1">
    <property type="nucleotide sequence ID" value="NZ_SMFX01000001.1"/>
</dbReference>
<organism evidence="5 6">
    <name type="scientific">Thiogranum longum</name>
    <dbReference type="NCBI Taxonomy" id="1537524"/>
    <lineage>
        <taxon>Bacteria</taxon>
        <taxon>Pseudomonadati</taxon>
        <taxon>Pseudomonadota</taxon>
        <taxon>Gammaproteobacteria</taxon>
        <taxon>Chromatiales</taxon>
        <taxon>Ectothiorhodospiraceae</taxon>
        <taxon>Thiogranum</taxon>
    </lineage>
</organism>
<reference evidence="5 6" key="1">
    <citation type="submission" date="2019-03" db="EMBL/GenBank/DDBJ databases">
        <title>Genomic Encyclopedia of Type Strains, Phase IV (KMG-IV): sequencing the most valuable type-strain genomes for metagenomic binning, comparative biology and taxonomic classification.</title>
        <authorList>
            <person name="Goeker M."/>
        </authorList>
    </citation>
    <scope>NUCLEOTIDE SEQUENCE [LARGE SCALE GENOMIC DNA]</scope>
    <source>
        <strain evidence="5 6">DSM 19610</strain>
    </source>
</reference>
<dbReference type="Pfam" id="PF01381">
    <property type="entry name" value="HTH_3"/>
    <property type="match status" value="1"/>
</dbReference>
<name>A0A4V6NDA7_9GAMM</name>
<evidence type="ECO:0000256" key="1">
    <source>
        <dbReference type="ARBA" id="ARBA00023015"/>
    </source>
</evidence>
<protein>
    <submittedName>
        <fullName evidence="5">Transcriptional regulator with XRE-family HTH domain</fullName>
    </submittedName>
</protein>
<keyword evidence="2" id="KW-0238">DNA-binding</keyword>
<evidence type="ECO:0000256" key="3">
    <source>
        <dbReference type="ARBA" id="ARBA00023163"/>
    </source>
</evidence>
<evidence type="ECO:0000259" key="4">
    <source>
        <dbReference type="PROSITE" id="PS50943"/>
    </source>
</evidence>
<dbReference type="CDD" id="cd00093">
    <property type="entry name" value="HTH_XRE"/>
    <property type="match status" value="1"/>
</dbReference>
<dbReference type="PROSITE" id="PS50943">
    <property type="entry name" value="HTH_CROC1"/>
    <property type="match status" value="1"/>
</dbReference>
<keyword evidence="6" id="KW-1185">Reference proteome</keyword>
<dbReference type="Proteomes" id="UP000295707">
    <property type="component" value="Unassembled WGS sequence"/>
</dbReference>
<dbReference type="InterPro" id="IPR010982">
    <property type="entry name" value="Lambda_DNA-bd_dom_sf"/>
</dbReference>
<evidence type="ECO:0000313" key="6">
    <source>
        <dbReference type="Proteomes" id="UP000295707"/>
    </source>
</evidence>